<keyword evidence="1" id="KW-0472">Membrane</keyword>
<keyword evidence="1" id="KW-1133">Transmembrane helix</keyword>
<protein>
    <submittedName>
        <fullName evidence="2">DUF2970 domain-containing protein</fullName>
    </submittedName>
</protein>
<keyword evidence="1" id="KW-0812">Transmembrane</keyword>
<name>A0ABV6SLY0_AZOPA</name>
<reference evidence="2 3" key="1">
    <citation type="submission" date="2024-09" db="EMBL/GenBank/DDBJ databases">
        <authorList>
            <person name="Sun Q."/>
            <person name="Mori K."/>
        </authorList>
    </citation>
    <scope>NUCLEOTIDE SEQUENCE [LARGE SCALE GENOMIC DNA]</scope>
    <source>
        <strain evidence="2 3">NCAIM B.01794</strain>
    </source>
</reference>
<keyword evidence="3" id="KW-1185">Reference proteome</keyword>
<evidence type="ECO:0000313" key="3">
    <source>
        <dbReference type="Proteomes" id="UP001589891"/>
    </source>
</evidence>
<evidence type="ECO:0000256" key="1">
    <source>
        <dbReference type="SAM" id="Phobius"/>
    </source>
</evidence>
<feature type="transmembrane region" description="Helical" evidence="1">
    <location>
        <begin position="45"/>
        <end position="68"/>
    </location>
</feature>
<dbReference type="Proteomes" id="UP001589891">
    <property type="component" value="Unassembled WGS sequence"/>
</dbReference>
<proteinExistence type="predicted"/>
<dbReference type="Pfam" id="PF11174">
    <property type="entry name" value="DUF2970"/>
    <property type="match status" value="1"/>
</dbReference>
<evidence type="ECO:0000313" key="2">
    <source>
        <dbReference type="EMBL" id="MFC0710543.1"/>
    </source>
</evidence>
<sequence>MDDKHDDDKPLTLRQMLRSVLAAALGVQSGENRARDFSRGKPSHFILLGIGSTILFVLILIGVVRLILHLAQS</sequence>
<comment type="caution">
    <text evidence="2">The sequence shown here is derived from an EMBL/GenBank/DDBJ whole genome shotgun (WGS) entry which is preliminary data.</text>
</comment>
<dbReference type="InterPro" id="IPR021344">
    <property type="entry name" value="DUF2970"/>
</dbReference>
<accession>A0ABV6SLY0</accession>
<dbReference type="EMBL" id="JBHLSS010000083">
    <property type="protein sequence ID" value="MFC0710543.1"/>
    <property type="molecule type" value="Genomic_DNA"/>
</dbReference>
<gene>
    <name evidence="2" type="ORF">ACFFGX_13625</name>
</gene>
<dbReference type="RefSeq" id="WP_376946752.1">
    <property type="nucleotide sequence ID" value="NZ_CP171449.1"/>
</dbReference>
<organism evidence="2 3">
    <name type="scientific">Azorhizophilus paspali</name>
    <name type="common">Azotobacter paspali</name>
    <dbReference type="NCBI Taxonomy" id="69963"/>
    <lineage>
        <taxon>Bacteria</taxon>
        <taxon>Pseudomonadati</taxon>
        <taxon>Pseudomonadota</taxon>
        <taxon>Gammaproteobacteria</taxon>
        <taxon>Pseudomonadales</taxon>
        <taxon>Pseudomonadaceae</taxon>
        <taxon>Azorhizophilus</taxon>
    </lineage>
</organism>